<reference evidence="10" key="1">
    <citation type="submission" date="2020-11" db="EMBL/GenBank/DDBJ databases">
        <authorList>
            <person name="Tran Van P."/>
        </authorList>
    </citation>
    <scope>NUCLEOTIDE SEQUENCE</scope>
</reference>
<comment type="subcellular location">
    <subcellularLocation>
        <location evidence="1 6 7">Nucleus</location>
    </subcellularLocation>
</comment>
<evidence type="ECO:0000256" key="6">
    <source>
        <dbReference type="PROSITE-ProRule" id="PRU00108"/>
    </source>
</evidence>
<evidence type="ECO:0000259" key="9">
    <source>
        <dbReference type="PROSITE" id="PS50071"/>
    </source>
</evidence>
<keyword evidence="5 6" id="KW-0539">Nucleus</keyword>
<feature type="compositionally biased region" description="Basic residues" evidence="8">
    <location>
        <begin position="237"/>
        <end position="246"/>
    </location>
</feature>
<proteinExistence type="predicted"/>
<feature type="region of interest" description="Disordered" evidence="8">
    <location>
        <begin position="234"/>
        <end position="255"/>
    </location>
</feature>
<dbReference type="EMBL" id="OC318223">
    <property type="protein sequence ID" value="CAD7401060.1"/>
    <property type="molecule type" value="Genomic_DNA"/>
</dbReference>
<feature type="DNA-binding region" description="Homeobox" evidence="6">
    <location>
        <begin position="31"/>
        <end position="90"/>
    </location>
</feature>
<protein>
    <recommendedName>
        <fullName evidence="9">Homeobox domain-containing protein</fullName>
    </recommendedName>
</protein>
<dbReference type="Pfam" id="PF00046">
    <property type="entry name" value="Homeodomain"/>
    <property type="match status" value="1"/>
</dbReference>
<dbReference type="GO" id="GO:0005634">
    <property type="term" value="C:nucleus"/>
    <property type="evidence" value="ECO:0007669"/>
    <property type="project" value="UniProtKB-SubCell"/>
</dbReference>
<dbReference type="InterPro" id="IPR001356">
    <property type="entry name" value="HD"/>
</dbReference>
<evidence type="ECO:0000256" key="3">
    <source>
        <dbReference type="ARBA" id="ARBA00023125"/>
    </source>
</evidence>
<evidence type="ECO:0000256" key="2">
    <source>
        <dbReference type="ARBA" id="ARBA00022473"/>
    </source>
</evidence>
<dbReference type="SMART" id="SM00389">
    <property type="entry name" value="HOX"/>
    <property type="match status" value="1"/>
</dbReference>
<keyword evidence="3 6" id="KW-0238">DNA-binding</keyword>
<dbReference type="PANTHER" id="PTHR45793">
    <property type="entry name" value="HOMEOBOX PROTEIN"/>
    <property type="match status" value="1"/>
</dbReference>
<organism evidence="10">
    <name type="scientific">Timema cristinae</name>
    <name type="common">Walking stick</name>
    <dbReference type="NCBI Taxonomy" id="61476"/>
    <lineage>
        <taxon>Eukaryota</taxon>
        <taxon>Metazoa</taxon>
        <taxon>Ecdysozoa</taxon>
        <taxon>Arthropoda</taxon>
        <taxon>Hexapoda</taxon>
        <taxon>Insecta</taxon>
        <taxon>Pterygota</taxon>
        <taxon>Neoptera</taxon>
        <taxon>Polyneoptera</taxon>
        <taxon>Phasmatodea</taxon>
        <taxon>Timematodea</taxon>
        <taxon>Timematoidea</taxon>
        <taxon>Timematidae</taxon>
        <taxon>Timema</taxon>
    </lineage>
</organism>
<dbReference type="SUPFAM" id="SSF46689">
    <property type="entry name" value="Homeodomain-like"/>
    <property type="match status" value="1"/>
</dbReference>
<dbReference type="PANTHER" id="PTHR45793:SF5">
    <property type="entry name" value="HOMEOTIC PROTEIN OCELLILESS"/>
    <property type="match status" value="1"/>
</dbReference>
<dbReference type="InterPro" id="IPR009057">
    <property type="entry name" value="Homeodomain-like_sf"/>
</dbReference>
<evidence type="ECO:0000256" key="7">
    <source>
        <dbReference type="RuleBase" id="RU000682"/>
    </source>
</evidence>
<dbReference type="GO" id="GO:0000978">
    <property type="term" value="F:RNA polymerase II cis-regulatory region sequence-specific DNA binding"/>
    <property type="evidence" value="ECO:0007669"/>
    <property type="project" value="TreeGrafter"/>
</dbReference>
<dbReference type="Gene3D" id="1.10.10.60">
    <property type="entry name" value="Homeodomain-like"/>
    <property type="match status" value="1"/>
</dbReference>
<dbReference type="AlphaFoldDB" id="A0A7R9CR71"/>
<feature type="domain" description="Homeobox" evidence="9">
    <location>
        <begin position="29"/>
        <end position="89"/>
    </location>
</feature>
<evidence type="ECO:0000256" key="4">
    <source>
        <dbReference type="ARBA" id="ARBA00023155"/>
    </source>
</evidence>
<evidence type="ECO:0000256" key="1">
    <source>
        <dbReference type="ARBA" id="ARBA00004123"/>
    </source>
</evidence>
<dbReference type="PROSITE" id="PS50071">
    <property type="entry name" value="HOMEOBOX_2"/>
    <property type="match status" value="1"/>
</dbReference>
<accession>A0A7R9CR71</accession>
<evidence type="ECO:0000256" key="5">
    <source>
        <dbReference type="ARBA" id="ARBA00023242"/>
    </source>
</evidence>
<dbReference type="CDD" id="cd00086">
    <property type="entry name" value="homeodomain"/>
    <property type="match status" value="1"/>
</dbReference>
<name>A0A7R9CR71_TIMCR</name>
<keyword evidence="4 6" id="KW-0371">Homeobox</keyword>
<evidence type="ECO:0000313" key="10">
    <source>
        <dbReference type="EMBL" id="CAD7401060.1"/>
    </source>
</evidence>
<dbReference type="GO" id="GO:0000981">
    <property type="term" value="F:DNA-binding transcription factor activity, RNA polymerase II-specific"/>
    <property type="evidence" value="ECO:0007669"/>
    <property type="project" value="TreeGrafter"/>
</dbReference>
<keyword evidence="2" id="KW-0217">Developmental protein</keyword>
<sequence>MYSSPVASLMLTDSSQLTYNSQHLGVNPRKQRRERTTFTRAQLDVLESLFGKTRYPDIFMREEVALKINLPESRVQINLPKSKAQVDFTILHDGNEPAFAWRESGKPFRNPPVHPTEIRTSISPSSSVGLNTTSALANYATEAGMGCEITTCSFVTAPLTTHSQPVPDRRKELFLFVSGQWIKYALEGYIRASKSRFPPPLHHAVNRPTPPLCATAAETSTRRRSRCYRLEGSFLHPPRKSRHHSRGPNERLSASNRDENCYDVASILQSVTETIHLPSIYHLRWECSQISITQLR</sequence>
<evidence type="ECO:0000256" key="8">
    <source>
        <dbReference type="SAM" id="MobiDB-lite"/>
    </source>
</evidence>
<gene>
    <name evidence="10" type="ORF">TCEB3V08_LOCUS5824</name>
</gene>